<feature type="transmembrane region" description="Helical" evidence="1">
    <location>
        <begin position="76"/>
        <end position="103"/>
    </location>
</feature>
<dbReference type="PANTHER" id="PTHR35797:SF1">
    <property type="entry name" value="PROTEASE"/>
    <property type="match status" value="1"/>
</dbReference>
<dbReference type="EMBL" id="PIPO01000002">
    <property type="protein sequence ID" value="RUO33822.1"/>
    <property type="molecule type" value="Genomic_DNA"/>
</dbReference>
<keyword evidence="1" id="KW-0472">Membrane</keyword>
<dbReference type="Pfam" id="PF02517">
    <property type="entry name" value="Rce1-like"/>
    <property type="match status" value="1"/>
</dbReference>
<evidence type="ECO:0000313" key="3">
    <source>
        <dbReference type="EMBL" id="RUO33822.1"/>
    </source>
</evidence>
<feature type="transmembrane region" description="Helical" evidence="1">
    <location>
        <begin position="259"/>
        <end position="276"/>
    </location>
</feature>
<comment type="caution">
    <text evidence="3">The sequence shown here is derived from an EMBL/GenBank/DDBJ whole genome shotgun (WGS) entry which is preliminary data.</text>
</comment>
<organism evidence="3 4">
    <name type="scientific">Aliidiomarina soli</name>
    <dbReference type="NCBI Taxonomy" id="1928574"/>
    <lineage>
        <taxon>Bacteria</taxon>
        <taxon>Pseudomonadati</taxon>
        <taxon>Pseudomonadota</taxon>
        <taxon>Gammaproteobacteria</taxon>
        <taxon>Alteromonadales</taxon>
        <taxon>Idiomarinaceae</taxon>
        <taxon>Aliidiomarina</taxon>
    </lineage>
</organism>
<dbReference type="Proteomes" id="UP000287823">
    <property type="component" value="Unassembled WGS sequence"/>
</dbReference>
<keyword evidence="4" id="KW-1185">Reference proteome</keyword>
<feature type="transmembrane region" description="Helical" evidence="1">
    <location>
        <begin position="35"/>
        <end position="55"/>
    </location>
</feature>
<feature type="domain" description="CAAX prenyl protease 2/Lysostaphin resistance protein A-like" evidence="2">
    <location>
        <begin position="138"/>
        <end position="239"/>
    </location>
</feature>
<feature type="transmembrane region" description="Helical" evidence="1">
    <location>
        <begin position="197"/>
        <end position="220"/>
    </location>
</feature>
<gene>
    <name evidence="3" type="ORF">CWE14_04990</name>
</gene>
<feature type="transmembrane region" description="Helical" evidence="1">
    <location>
        <begin position="123"/>
        <end position="146"/>
    </location>
</feature>
<reference evidence="3 4" key="1">
    <citation type="journal article" date="2011" name="Front. Microbiol.">
        <title>Genomic signatures of strain selection and enhancement in Bacillus atrophaeus var. globigii, a historical biowarfare simulant.</title>
        <authorList>
            <person name="Gibbons H.S."/>
            <person name="Broomall S.M."/>
            <person name="McNew L.A."/>
            <person name="Daligault H."/>
            <person name="Chapman C."/>
            <person name="Bruce D."/>
            <person name="Karavis M."/>
            <person name="Krepps M."/>
            <person name="McGregor P.A."/>
            <person name="Hong C."/>
            <person name="Park K.H."/>
            <person name="Akmal A."/>
            <person name="Feldman A."/>
            <person name="Lin J.S."/>
            <person name="Chang W.E."/>
            <person name="Higgs B.W."/>
            <person name="Demirev P."/>
            <person name="Lindquist J."/>
            <person name="Liem A."/>
            <person name="Fochler E."/>
            <person name="Read T.D."/>
            <person name="Tapia R."/>
            <person name="Johnson S."/>
            <person name="Bishop-Lilly K.A."/>
            <person name="Detter C."/>
            <person name="Han C."/>
            <person name="Sozhamannan S."/>
            <person name="Rosenzweig C.N."/>
            <person name="Skowronski E.W."/>
        </authorList>
    </citation>
    <scope>NUCLEOTIDE SEQUENCE [LARGE SCALE GENOMIC DNA]</scope>
    <source>
        <strain evidence="3 4">Y4G10-17</strain>
    </source>
</reference>
<dbReference type="InterPro" id="IPR042150">
    <property type="entry name" value="MmRce1-like"/>
</dbReference>
<keyword evidence="1" id="KW-0812">Transmembrane</keyword>
<dbReference type="AlphaFoldDB" id="A0A432WJ13"/>
<dbReference type="RefSeq" id="WP_126798387.1">
    <property type="nucleotide sequence ID" value="NZ_PIPO01000002.1"/>
</dbReference>
<sequence length="291" mass="32032">MKPNAIALYVLLSLVVSWGAQIPAIMIFGIESSFTAAVFFCVMWSPSVLALIFIARIPKVRAQVLWRLGQVRYLPLGVVVQTAIGFGVVGLLVATGLASSGWFSFELTGVDVSGEAWILGIGFQGWLLFLVNILVTSIVFSIINLVAATGEEFAWRGFLQGQLTRQYGVLTGIMVLALIWWAWHLPGLLFGYNFPDYPYFGAFVLFPLQMIGASLFLGWLTIRSGSFWPAALAHGAVNSIQQGLIDNLILYIPQLYVDLLRTGLILTVGIICWLLLRSSPTQIKLTDPYLK</sequence>
<evidence type="ECO:0000259" key="2">
    <source>
        <dbReference type="Pfam" id="PF02517"/>
    </source>
</evidence>
<accession>A0A432WJ13</accession>
<dbReference type="GO" id="GO:0004175">
    <property type="term" value="F:endopeptidase activity"/>
    <property type="evidence" value="ECO:0007669"/>
    <property type="project" value="UniProtKB-ARBA"/>
</dbReference>
<dbReference type="PANTHER" id="PTHR35797">
    <property type="entry name" value="PROTEASE-RELATED"/>
    <property type="match status" value="1"/>
</dbReference>
<dbReference type="InterPro" id="IPR003675">
    <property type="entry name" value="Rce1/LyrA-like_dom"/>
</dbReference>
<keyword evidence="1" id="KW-1133">Transmembrane helix</keyword>
<evidence type="ECO:0000313" key="4">
    <source>
        <dbReference type="Proteomes" id="UP000287823"/>
    </source>
</evidence>
<feature type="transmembrane region" description="Helical" evidence="1">
    <location>
        <begin position="167"/>
        <end position="185"/>
    </location>
</feature>
<name>A0A432WJ13_9GAMM</name>
<dbReference type="GO" id="GO:0080120">
    <property type="term" value="P:CAAX-box protein maturation"/>
    <property type="evidence" value="ECO:0007669"/>
    <property type="project" value="UniProtKB-ARBA"/>
</dbReference>
<evidence type="ECO:0000256" key="1">
    <source>
        <dbReference type="SAM" id="Phobius"/>
    </source>
</evidence>
<proteinExistence type="predicted"/>
<protein>
    <recommendedName>
        <fullName evidence="2">CAAX prenyl protease 2/Lysostaphin resistance protein A-like domain-containing protein</fullName>
    </recommendedName>
</protein>